<gene>
    <name evidence="2" type="ORF">G2W53_033035</name>
</gene>
<organism evidence="2 3">
    <name type="scientific">Senna tora</name>
    <dbReference type="NCBI Taxonomy" id="362788"/>
    <lineage>
        <taxon>Eukaryota</taxon>
        <taxon>Viridiplantae</taxon>
        <taxon>Streptophyta</taxon>
        <taxon>Embryophyta</taxon>
        <taxon>Tracheophyta</taxon>
        <taxon>Spermatophyta</taxon>
        <taxon>Magnoliopsida</taxon>
        <taxon>eudicotyledons</taxon>
        <taxon>Gunneridae</taxon>
        <taxon>Pentapetalae</taxon>
        <taxon>rosids</taxon>
        <taxon>fabids</taxon>
        <taxon>Fabales</taxon>
        <taxon>Fabaceae</taxon>
        <taxon>Caesalpinioideae</taxon>
        <taxon>Cassia clade</taxon>
        <taxon>Senna</taxon>
    </lineage>
</organism>
<dbReference type="OrthoDB" id="1435217at2759"/>
<evidence type="ECO:0000313" key="3">
    <source>
        <dbReference type="Proteomes" id="UP000634136"/>
    </source>
</evidence>
<dbReference type="PANTHER" id="PTHR46250:SF17">
    <property type="entry name" value="MYB_SANT-LIKE DOMAIN-CONTAINING PROTEIN"/>
    <property type="match status" value="1"/>
</dbReference>
<protein>
    <submittedName>
        <fullName evidence="2">Putative Myb/SANT-like domain-containing protein</fullName>
    </submittedName>
</protein>
<dbReference type="AlphaFoldDB" id="A0A834WCE5"/>
<evidence type="ECO:0000256" key="1">
    <source>
        <dbReference type="SAM" id="MobiDB-lite"/>
    </source>
</evidence>
<evidence type="ECO:0000313" key="2">
    <source>
        <dbReference type="EMBL" id="KAF7812059.1"/>
    </source>
</evidence>
<dbReference type="EMBL" id="JAAIUW010000010">
    <property type="protein sequence ID" value="KAF7812059.1"/>
    <property type="molecule type" value="Genomic_DNA"/>
</dbReference>
<proteinExistence type="predicted"/>
<reference evidence="2" key="1">
    <citation type="submission" date="2020-09" db="EMBL/GenBank/DDBJ databases">
        <title>Genome-Enabled Discovery of Anthraquinone Biosynthesis in Senna tora.</title>
        <authorList>
            <person name="Kang S.-H."/>
            <person name="Pandey R.P."/>
            <person name="Lee C.-M."/>
            <person name="Sim J.-S."/>
            <person name="Jeong J.-T."/>
            <person name="Choi B.-S."/>
            <person name="Jung M."/>
            <person name="Ginzburg D."/>
            <person name="Zhao K."/>
            <person name="Won S.Y."/>
            <person name="Oh T.-J."/>
            <person name="Yu Y."/>
            <person name="Kim N.-H."/>
            <person name="Lee O.R."/>
            <person name="Lee T.-H."/>
            <person name="Bashyal P."/>
            <person name="Kim T.-S."/>
            <person name="Lee W.-H."/>
            <person name="Kawkins C."/>
            <person name="Kim C.-K."/>
            <person name="Kim J.S."/>
            <person name="Ahn B.O."/>
            <person name="Rhee S.Y."/>
            <person name="Sohng J.K."/>
        </authorList>
    </citation>
    <scope>NUCLEOTIDE SEQUENCE</scope>
    <source>
        <tissue evidence="2">Leaf</tissue>
    </source>
</reference>
<comment type="caution">
    <text evidence="2">The sequence shown here is derived from an EMBL/GenBank/DDBJ whole genome shotgun (WGS) entry which is preliminary data.</text>
</comment>
<feature type="region of interest" description="Disordered" evidence="1">
    <location>
        <begin position="150"/>
        <end position="169"/>
    </location>
</feature>
<sequence length="271" mass="30701">MEGQSESSTPAALKNHRVWTPTEDALLVQCLLDVIAADGKFIQKNFFIPGHLRTLEGKMEEKSPRCGIKGIPHIQSRLRTLKSNWQCVTVEPAVWDEYVRIKTKAAPWRNKSFPHYEALTQVWGKDRATGVEAVTGVDTRIPFSQNIEVPNEETTQEQEQVPKASSASRKWKRAASIDRENMAQIVQDMTINMDQSVKVVTKDLCQTIMYSSHAASNVSADLVVEELLKIIGLTEDELYGAHMKITSSPLLWRMFRDVPDESKANWVRKHV</sequence>
<name>A0A834WCE5_9FABA</name>
<keyword evidence="3" id="KW-1185">Reference proteome</keyword>
<dbReference type="PANTHER" id="PTHR46250">
    <property type="entry name" value="MYB/SANT-LIKE DNA-BINDING DOMAIN PROTEIN-RELATED"/>
    <property type="match status" value="1"/>
</dbReference>
<dbReference type="Proteomes" id="UP000634136">
    <property type="component" value="Unassembled WGS sequence"/>
</dbReference>
<accession>A0A834WCE5</accession>